<dbReference type="InterPro" id="IPR017754">
    <property type="entry name" value="Agmatine_deiminase"/>
</dbReference>
<protein>
    <recommendedName>
        <fullName evidence="2">Putative agmatine deiminase</fullName>
        <ecNumber evidence="2">3.5.3.12</ecNumber>
    </recommendedName>
    <alternativeName>
        <fullName evidence="2">Agmatine iminohydrolase</fullName>
    </alternativeName>
</protein>
<dbReference type="OrthoDB" id="9808013at2"/>
<dbReference type="GO" id="GO:0047632">
    <property type="term" value="F:agmatine deiminase activity"/>
    <property type="evidence" value="ECO:0007669"/>
    <property type="project" value="UniProtKB-UniRule"/>
</dbReference>
<dbReference type="Gene3D" id="3.75.10.10">
    <property type="entry name" value="L-arginine/glycine Amidinotransferase, Chain A"/>
    <property type="match status" value="1"/>
</dbReference>
<dbReference type="AlphaFoldDB" id="A0A4S3B2S5"/>
<dbReference type="EC" id="3.5.3.12" evidence="2"/>
<evidence type="ECO:0000313" key="4">
    <source>
        <dbReference type="Proteomes" id="UP000310506"/>
    </source>
</evidence>
<gene>
    <name evidence="2 3" type="primary">aguA</name>
    <name evidence="3" type="ORF">ESZ54_08950</name>
</gene>
<dbReference type="SUPFAM" id="SSF55909">
    <property type="entry name" value="Pentein"/>
    <property type="match status" value="1"/>
</dbReference>
<dbReference type="EMBL" id="SDGV01000018">
    <property type="protein sequence ID" value="THB60708.1"/>
    <property type="molecule type" value="Genomic_DNA"/>
</dbReference>
<dbReference type="InterPro" id="IPR007466">
    <property type="entry name" value="Peptidyl-Arg-deiminase_porph"/>
</dbReference>
<evidence type="ECO:0000256" key="2">
    <source>
        <dbReference type="HAMAP-Rule" id="MF_01841"/>
    </source>
</evidence>
<dbReference type="Proteomes" id="UP000310506">
    <property type="component" value="Unassembled WGS sequence"/>
</dbReference>
<dbReference type="Pfam" id="PF04371">
    <property type="entry name" value="PAD_porph"/>
    <property type="match status" value="1"/>
</dbReference>
<organism evidence="3 4">
    <name type="scientific">Vagococcus silagei</name>
    <dbReference type="NCBI Taxonomy" id="2508885"/>
    <lineage>
        <taxon>Bacteria</taxon>
        <taxon>Bacillati</taxon>
        <taxon>Bacillota</taxon>
        <taxon>Bacilli</taxon>
        <taxon>Lactobacillales</taxon>
        <taxon>Enterococcaceae</taxon>
        <taxon>Vagococcus</taxon>
    </lineage>
</organism>
<reference evidence="3 4" key="1">
    <citation type="submission" date="2019-01" db="EMBL/GenBank/DDBJ databases">
        <title>Vagococcus silagei sp. nov. isolated from brewer's grain.</title>
        <authorList>
            <person name="Guu J.-R."/>
        </authorList>
    </citation>
    <scope>NUCLEOTIDE SEQUENCE [LARGE SCALE GENOMIC DNA]</scope>
    <source>
        <strain evidence="3 4">2B-2</strain>
    </source>
</reference>
<keyword evidence="4" id="KW-1185">Reference proteome</keyword>
<comment type="caution">
    <text evidence="3">The sequence shown here is derived from an EMBL/GenBank/DDBJ whole genome shotgun (WGS) entry which is preliminary data.</text>
</comment>
<dbReference type="NCBIfam" id="NF010070">
    <property type="entry name" value="PRK13551.1"/>
    <property type="match status" value="1"/>
</dbReference>
<sequence>MVKTHNETTPKQDGFWMPGEYSAQKRIWMIWPERPDNWRNGAKPVQHAFVNVAKAIQRFTPVTMVVSKKQYQNCRMQLPETIQVVEMSSNDAWMRDVGPSFLVNQKGEKRAVDWQFNAWGGLLSGLYFPWDQDDLIAQKICELTETDRYRTDDFVLEGGAFHVDGEGTVLTTEMCLLNENRNPHLTKGEIETYLKDFLNVEKVLWLKDGVDPEETSGHVDDIACFIRPGEVACLYTEDQTHPFYQVAQATYQELSAMVDAKGRHLKVHKICCPKIPVVLPDDIEVDKIEGTMPRIPGDICIASYLNFLITNQGVIVPQYRDEHDGLALKQIQALFPKHEVVGVDTLEVVYGGGNIHCITQQEPL</sequence>
<dbReference type="PANTHER" id="PTHR31377:SF0">
    <property type="entry name" value="AGMATINE DEIMINASE-RELATED"/>
    <property type="match status" value="1"/>
</dbReference>
<comment type="catalytic activity">
    <reaction evidence="2">
        <text>agmatine + H2O = N-carbamoylputrescine + NH4(+)</text>
        <dbReference type="Rhea" id="RHEA:18037"/>
        <dbReference type="ChEBI" id="CHEBI:15377"/>
        <dbReference type="ChEBI" id="CHEBI:28938"/>
        <dbReference type="ChEBI" id="CHEBI:58145"/>
        <dbReference type="ChEBI" id="CHEBI:58318"/>
        <dbReference type="EC" id="3.5.3.12"/>
    </reaction>
</comment>
<feature type="active site" description="Amidino-cysteine intermediate" evidence="2">
    <location>
        <position position="357"/>
    </location>
</feature>
<dbReference type="NCBIfam" id="TIGR03380">
    <property type="entry name" value="agmatine_aguA"/>
    <property type="match status" value="1"/>
</dbReference>
<comment type="similarity">
    <text evidence="2">Belongs to the agmatine deiminase family.</text>
</comment>
<dbReference type="PANTHER" id="PTHR31377">
    <property type="entry name" value="AGMATINE DEIMINASE-RELATED"/>
    <property type="match status" value="1"/>
</dbReference>
<accession>A0A4S3B2S5</accession>
<proteinExistence type="inferred from homology"/>
<evidence type="ECO:0000256" key="1">
    <source>
        <dbReference type="ARBA" id="ARBA00022801"/>
    </source>
</evidence>
<name>A0A4S3B2S5_9ENTE</name>
<keyword evidence="1 2" id="KW-0378">Hydrolase</keyword>
<evidence type="ECO:0000313" key="3">
    <source>
        <dbReference type="EMBL" id="THB60708.1"/>
    </source>
</evidence>
<dbReference type="RefSeq" id="WP_136137333.1">
    <property type="nucleotide sequence ID" value="NZ_SDGV01000018.1"/>
</dbReference>
<dbReference type="HAMAP" id="MF_01841">
    <property type="entry name" value="Agmatine_deimin"/>
    <property type="match status" value="1"/>
</dbReference>
<dbReference type="GO" id="GO:0004668">
    <property type="term" value="F:protein-arginine deiminase activity"/>
    <property type="evidence" value="ECO:0007669"/>
    <property type="project" value="InterPro"/>
</dbReference>
<dbReference type="GO" id="GO:0009446">
    <property type="term" value="P:putrescine biosynthetic process"/>
    <property type="evidence" value="ECO:0007669"/>
    <property type="project" value="InterPro"/>
</dbReference>